<gene>
    <name evidence="2" type="ORF">THTE_4161</name>
</gene>
<dbReference type="EMBL" id="CP018477">
    <property type="protein sequence ID" value="ASV76762.1"/>
    <property type="molecule type" value="Genomic_DNA"/>
</dbReference>
<feature type="region of interest" description="Disordered" evidence="1">
    <location>
        <begin position="132"/>
        <end position="156"/>
    </location>
</feature>
<keyword evidence="3" id="KW-1185">Reference proteome</keyword>
<dbReference type="AlphaFoldDB" id="A0A286RLE4"/>
<organism evidence="2 3">
    <name type="scientific">Thermogutta terrifontis</name>
    <dbReference type="NCBI Taxonomy" id="1331910"/>
    <lineage>
        <taxon>Bacteria</taxon>
        <taxon>Pseudomonadati</taxon>
        <taxon>Planctomycetota</taxon>
        <taxon>Planctomycetia</taxon>
        <taxon>Pirellulales</taxon>
        <taxon>Thermoguttaceae</taxon>
        <taxon>Thermogutta</taxon>
    </lineage>
</organism>
<accession>A0A286RLE4</accession>
<proteinExistence type="predicted"/>
<evidence type="ECO:0000256" key="1">
    <source>
        <dbReference type="SAM" id="MobiDB-lite"/>
    </source>
</evidence>
<dbReference type="OrthoDB" id="9778224at2"/>
<evidence type="ECO:0000313" key="2">
    <source>
        <dbReference type="EMBL" id="ASV76762.1"/>
    </source>
</evidence>
<evidence type="ECO:0000313" key="3">
    <source>
        <dbReference type="Proteomes" id="UP000215086"/>
    </source>
</evidence>
<protein>
    <recommendedName>
        <fullName evidence="4">TIGR03790 family protein</fullName>
    </recommendedName>
</protein>
<dbReference type="Proteomes" id="UP000215086">
    <property type="component" value="Chromosome"/>
</dbReference>
<evidence type="ECO:0008006" key="4">
    <source>
        <dbReference type="Google" id="ProtNLM"/>
    </source>
</evidence>
<dbReference type="RefSeq" id="WP_157732181.1">
    <property type="nucleotide sequence ID" value="NZ_CP018477.1"/>
</dbReference>
<sequence length="617" mass="67940">MVHPWCRAWNNGLVICCLLVFVLLGGARIARAGGGPENVLLVVNSESLVSLAVANFYQSLRQIPDSNVLYLAWDPKEQVTDVDRFREKILLPIIEHLARQGALEWIDCVAYSADFPWGIELQKDIERFAEEHPELLPPRRPGTPDKEKNTDEPASARWPRVLTPRGSLNGLTYLYAGVLARRPDYYMSLRVNQYMRRAIPEQKELPTLGFNSRLQFDEHGNLAKQGQRYLLSMVLAVAADEDTRGNTLEEILEYLRRSAAADASFPRGTIYFVQNGDIRSRTRDPAFPEVVEALQKLNVRAEIVHGIMPENKPDCQGVMMGTAQFDWARSGSTILPGAICDHLTSLGGVMTKSAGQTPLTEFLRYGAAAASGTVTEPFAIAEKFPLPTIHLHYARGCSAAEAFYQSVYGPYQLLIVGDPLCRPWANIPAVKLKGLPEGKTVRGVLTLYPEAHFPRPGLPPPIGGGQVDHFEWFVDGRLVGRSGPNEPFTIDTTKWDDGYHELRVVAVETGLIASRGSLIVELASDNFGGQISVKLQTPHVRLGEPVCLHVESPGALAVVVRQNGRLLARSVGEKADFEIDSRRLGAGPVRLQAIGLGGPGRPGNTISRPMDVIIERE</sequence>
<feature type="compositionally biased region" description="Basic and acidic residues" evidence="1">
    <location>
        <begin position="142"/>
        <end position="151"/>
    </location>
</feature>
<name>A0A286RLE4_9BACT</name>
<dbReference type="KEGG" id="ttf:THTE_4161"/>
<reference evidence="2 3" key="1">
    <citation type="journal article" name="Front. Microbiol.">
        <title>Sugar Metabolism of the First Thermophilic Planctomycete Thermogutta terrifontis: Comparative Genomic and Transcriptomic Approaches.</title>
        <authorList>
            <person name="Elcheninov A.G."/>
            <person name="Menzel P."/>
            <person name="Gudbergsdottir S.R."/>
            <person name="Slesarev A.I."/>
            <person name="Kadnikov V.V."/>
            <person name="Krogh A."/>
            <person name="Bonch-Osmolovskaya E.A."/>
            <person name="Peng X."/>
            <person name="Kublanov I.V."/>
        </authorList>
    </citation>
    <scope>NUCLEOTIDE SEQUENCE [LARGE SCALE GENOMIC DNA]</scope>
    <source>
        <strain evidence="2 3">R1</strain>
    </source>
</reference>